<dbReference type="Pfam" id="PF04504">
    <property type="entry name" value="GeBP-like_DBD"/>
    <property type="match status" value="1"/>
</dbReference>
<feature type="compositionally biased region" description="Basic and acidic residues" evidence="2">
    <location>
        <begin position="313"/>
        <end position="333"/>
    </location>
</feature>
<evidence type="ECO:0000256" key="2">
    <source>
        <dbReference type="SAM" id="MobiDB-lite"/>
    </source>
</evidence>
<gene>
    <name evidence="4" type="ORF">SI7747_UN020657</name>
</gene>
<dbReference type="InterPro" id="IPR007592">
    <property type="entry name" value="GEBP"/>
</dbReference>
<organism evidence="4 5">
    <name type="scientific">Spirodela intermedia</name>
    <name type="common">Intermediate duckweed</name>
    <dbReference type="NCBI Taxonomy" id="51605"/>
    <lineage>
        <taxon>Eukaryota</taxon>
        <taxon>Viridiplantae</taxon>
        <taxon>Streptophyta</taxon>
        <taxon>Embryophyta</taxon>
        <taxon>Tracheophyta</taxon>
        <taxon>Spermatophyta</taxon>
        <taxon>Magnoliopsida</taxon>
        <taxon>Liliopsida</taxon>
        <taxon>Araceae</taxon>
        <taxon>Lemnoideae</taxon>
        <taxon>Spirodela</taxon>
    </lineage>
</organism>
<dbReference type="PANTHER" id="PTHR31662:SF33">
    <property type="entry name" value="DNA-BINDING STOREKEEPER PROTEIN TRANSCRIPTIONAL REGULATOR-LIKE PROTEIN"/>
    <property type="match status" value="1"/>
</dbReference>
<feature type="region of interest" description="Disordered" evidence="2">
    <location>
        <begin position="1"/>
        <end position="141"/>
    </location>
</feature>
<dbReference type="EMBL" id="CACRZD030000097">
    <property type="protein sequence ID" value="CAA6674299.1"/>
    <property type="molecule type" value="Genomic_DNA"/>
</dbReference>
<name>A0ABN7E8V7_SPIIN</name>
<feature type="compositionally biased region" description="Basic residues" evidence="2">
    <location>
        <begin position="70"/>
        <end position="83"/>
    </location>
</feature>
<reference evidence="5" key="1">
    <citation type="journal article" date="2020" name="Sci. Rep.">
        <title>Chromosome-scale genome assembly for the duckweed Spirodela intermedia, integrating cytogenetic maps, PacBio and Oxford Nanopore libraries.</title>
        <authorList>
            <person name="Hoang P.T.N."/>
            <person name="Fiebig A."/>
            <person name="Novak P."/>
            <person name="Macas J."/>
            <person name="Cao H.X."/>
            <person name="Stepanenko A."/>
            <person name="Chen G."/>
            <person name="Borisjuk N."/>
            <person name="Scholz U."/>
            <person name="Schubert I."/>
        </authorList>
    </citation>
    <scope>NUCLEOTIDE SEQUENCE [LARGE SCALE GENOMIC DNA]</scope>
</reference>
<feature type="compositionally biased region" description="Polar residues" evidence="2">
    <location>
        <begin position="93"/>
        <end position="102"/>
    </location>
</feature>
<protein>
    <recommendedName>
        <fullName evidence="3">Glabrous enhancer-binding protein-like DBD domain-containing protein</fullName>
    </recommendedName>
</protein>
<dbReference type="PANTHER" id="PTHR31662">
    <property type="entry name" value="BNAANNG10740D PROTEIN-RELATED"/>
    <property type="match status" value="1"/>
</dbReference>
<accession>A0ABN7E8V7</accession>
<proteinExistence type="inferred from homology"/>
<feature type="region of interest" description="Disordered" evidence="2">
    <location>
        <begin position="307"/>
        <end position="333"/>
    </location>
</feature>
<comment type="caution">
    <text evidence="4">The sequence shown here is derived from an EMBL/GenBank/DDBJ whole genome shotgun (WGS) entry which is preliminary data.</text>
</comment>
<evidence type="ECO:0000259" key="3">
    <source>
        <dbReference type="Pfam" id="PF04504"/>
    </source>
</evidence>
<feature type="domain" description="Glabrous enhancer-binding protein-like DBD" evidence="3">
    <location>
        <begin position="173"/>
        <end position="269"/>
    </location>
</feature>
<evidence type="ECO:0000313" key="4">
    <source>
        <dbReference type="EMBL" id="CAA6674299.1"/>
    </source>
</evidence>
<keyword evidence="5" id="KW-1185">Reference proteome</keyword>
<evidence type="ECO:0000256" key="1">
    <source>
        <dbReference type="ARBA" id="ARBA00010820"/>
    </source>
</evidence>
<evidence type="ECO:0000313" key="5">
    <source>
        <dbReference type="Proteomes" id="UP001189122"/>
    </source>
</evidence>
<sequence>MEDHEVASPAAVAKPPTSDSDSDSASDSSDPEAPPPLPRRSSRRRESSANPIDSKPKRAATAATADKPKPSKVKVAAKKRKRPSPAATPRLPLQTQENRQSPPSTPPVIDRATKEKLPAAAATTAERHKPSNVKLASGERKRPVLAAADADEHSAATAAAAAAAGNSSSSKPFQRLWLQEDEISLLQGILEFKANNCGADPAASMDAFYEFICRRRSLQIEFSKTQIYDKMRRLKKKHQINLCRSKKTTYPAFAKSHDQASFELSKKIWAPRKLAALPASDGRHEDLFIDAAAAEEVAKMRHQKVKASSAAEQEVKKAATKDQASRRPTEEVKKAAINSVEKKDGYNLPSGLLGSVIESKPTMAGAMEERCSKLFFAGAKLMLDQVEIHRDLLQCLVDDLDRS</sequence>
<comment type="similarity">
    <text evidence="1">Belongs to the GeBP family.</text>
</comment>
<dbReference type="InterPro" id="IPR053932">
    <property type="entry name" value="GeBP-like_DBD"/>
</dbReference>
<dbReference type="Proteomes" id="UP001189122">
    <property type="component" value="Unassembled WGS sequence"/>
</dbReference>